<keyword evidence="3 11" id="KW-0132">Cell division</keyword>
<evidence type="ECO:0000256" key="7">
    <source>
        <dbReference type="ARBA" id="ARBA00023306"/>
    </source>
</evidence>
<dbReference type="Proteomes" id="UP000033448">
    <property type="component" value="Unassembled WGS sequence"/>
</dbReference>
<dbReference type="InterPro" id="IPR034746">
    <property type="entry name" value="POTRA"/>
</dbReference>
<keyword evidence="6 9" id="KW-0472">Membrane</keyword>
<evidence type="ECO:0000256" key="1">
    <source>
        <dbReference type="ARBA" id="ARBA00004370"/>
    </source>
</evidence>
<evidence type="ECO:0000256" key="6">
    <source>
        <dbReference type="ARBA" id="ARBA00023136"/>
    </source>
</evidence>
<evidence type="ECO:0000256" key="3">
    <source>
        <dbReference type="ARBA" id="ARBA00022618"/>
    </source>
</evidence>
<evidence type="ECO:0000313" key="11">
    <source>
        <dbReference type="EMBL" id="KJL17487.1"/>
    </source>
</evidence>
<name>A0A0F0K900_9MICO</name>
<dbReference type="Gene3D" id="3.10.20.310">
    <property type="entry name" value="membrane protein fhac"/>
    <property type="match status" value="1"/>
</dbReference>
<dbReference type="EMBL" id="JYIT01000086">
    <property type="protein sequence ID" value="KJL17487.1"/>
    <property type="molecule type" value="Genomic_DNA"/>
</dbReference>
<gene>
    <name evidence="11" type="primary">ftsQ</name>
    <name evidence="11" type="ORF">RL72_03735</name>
</gene>
<dbReference type="PANTHER" id="PTHR37820">
    <property type="entry name" value="CELL DIVISION PROTEIN DIVIB"/>
    <property type="match status" value="1"/>
</dbReference>
<dbReference type="Pfam" id="PF08478">
    <property type="entry name" value="POTRA_1"/>
    <property type="match status" value="1"/>
</dbReference>
<dbReference type="GO" id="GO:0005886">
    <property type="term" value="C:plasma membrane"/>
    <property type="evidence" value="ECO:0007669"/>
    <property type="project" value="TreeGrafter"/>
</dbReference>
<dbReference type="Pfam" id="PF03799">
    <property type="entry name" value="FtsQ_DivIB_C"/>
    <property type="match status" value="1"/>
</dbReference>
<dbReference type="GO" id="GO:0051301">
    <property type="term" value="P:cell division"/>
    <property type="evidence" value="ECO:0007669"/>
    <property type="project" value="UniProtKB-KW"/>
</dbReference>
<reference evidence="11 12" key="1">
    <citation type="submission" date="2015-02" db="EMBL/GenBank/DDBJ databases">
        <title>Draft genome sequences of ten Microbacterium spp. with emphasis on heavy metal contaminated environments.</title>
        <authorList>
            <person name="Corretto E."/>
        </authorList>
    </citation>
    <scope>NUCLEOTIDE SEQUENCE [LARGE SCALE GENOMIC DNA]</scope>
    <source>
        <strain evidence="11 12">DSM 23848</strain>
    </source>
</reference>
<feature type="domain" description="POTRA" evidence="10">
    <location>
        <begin position="138"/>
        <end position="206"/>
    </location>
</feature>
<comment type="caution">
    <text evidence="11">The sequence shown here is derived from an EMBL/GenBank/DDBJ whole genome shotgun (WGS) entry which is preliminary data.</text>
</comment>
<evidence type="ECO:0000256" key="5">
    <source>
        <dbReference type="ARBA" id="ARBA00022989"/>
    </source>
</evidence>
<keyword evidence="7" id="KW-0131">Cell cycle</keyword>
<evidence type="ECO:0000256" key="9">
    <source>
        <dbReference type="SAM" id="Phobius"/>
    </source>
</evidence>
<keyword evidence="2" id="KW-1003">Cell membrane</keyword>
<dbReference type="AlphaFoldDB" id="A0A0F0K900"/>
<dbReference type="RefSeq" id="WP_052674501.1">
    <property type="nucleotide sequence ID" value="NZ_CP099706.1"/>
</dbReference>
<evidence type="ECO:0000256" key="8">
    <source>
        <dbReference type="SAM" id="MobiDB-lite"/>
    </source>
</evidence>
<dbReference type="InterPro" id="IPR013685">
    <property type="entry name" value="POTRA_FtsQ_type"/>
</dbReference>
<dbReference type="InterPro" id="IPR050487">
    <property type="entry name" value="FtsQ_DivIB"/>
</dbReference>
<feature type="transmembrane region" description="Helical" evidence="9">
    <location>
        <begin position="113"/>
        <end position="134"/>
    </location>
</feature>
<keyword evidence="5 9" id="KW-1133">Transmembrane helix</keyword>
<evidence type="ECO:0000256" key="2">
    <source>
        <dbReference type="ARBA" id="ARBA00022475"/>
    </source>
</evidence>
<keyword evidence="4 9" id="KW-0812">Transmembrane</keyword>
<sequence length="331" mass="34042">MRRPSAIPASAPPVETDDVHEAEQERVGRRGVGASEGGIAPEAAVSSGADDGGAGPIPLGRRTGDPSVEDDAAGAGGGTPLTARDLWQASRARRRALRSEIRRFTQRSRRRRIGWIVGAALALLVVGGSVGAAYSPLFAVRTITVEGTGALKPGDVQKALADQLGRPLALVDPSAVKAALVRFPLIETYRLEAHPPHDLVVRIVERTPVGAVAQKDGRFTVVDVAGVVLSTAEQRPAGYALIETPDGTGTPAFAAVGTALRSLPAELRAQVDTATASTPDDIVLQLAGGAKIVWGSADQSAEKTLALQALMKANPAATSYDVSSPGVGVVG</sequence>
<evidence type="ECO:0000313" key="12">
    <source>
        <dbReference type="Proteomes" id="UP000033448"/>
    </source>
</evidence>
<feature type="compositionally biased region" description="Basic and acidic residues" evidence="8">
    <location>
        <begin position="17"/>
        <end position="28"/>
    </location>
</feature>
<keyword evidence="12" id="KW-1185">Reference proteome</keyword>
<evidence type="ECO:0000256" key="4">
    <source>
        <dbReference type="ARBA" id="ARBA00022692"/>
    </source>
</evidence>
<feature type="compositionally biased region" description="Low complexity" evidence="8">
    <location>
        <begin position="1"/>
        <end position="13"/>
    </location>
</feature>
<dbReference type="InterPro" id="IPR005548">
    <property type="entry name" value="Cell_div_FtsQ/DivIB_C"/>
</dbReference>
<feature type="region of interest" description="Disordered" evidence="8">
    <location>
        <begin position="1"/>
        <end position="83"/>
    </location>
</feature>
<organism evidence="11 12">
    <name type="scientific">Microbacterium azadirachtae</name>
    <dbReference type="NCBI Taxonomy" id="582680"/>
    <lineage>
        <taxon>Bacteria</taxon>
        <taxon>Bacillati</taxon>
        <taxon>Actinomycetota</taxon>
        <taxon>Actinomycetes</taxon>
        <taxon>Micrococcales</taxon>
        <taxon>Microbacteriaceae</taxon>
        <taxon>Microbacterium</taxon>
    </lineage>
</organism>
<evidence type="ECO:0000259" key="10">
    <source>
        <dbReference type="PROSITE" id="PS51779"/>
    </source>
</evidence>
<comment type="subcellular location">
    <subcellularLocation>
        <location evidence="1">Membrane</location>
    </subcellularLocation>
</comment>
<dbReference type="PANTHER" id="PTHR37820:SF1">
    <property type="entry name" value="CELL DIVISION PROTEIN FTSQ"/>
    <property type="match status" value="1"/>
</dbReference>
<protein>
    <submittedName>
        <fullName evidence="11">Cell division protein FtsQ</fullName>
    </submittedName>
</protein>
<dbReference type="PATRIC" id="fig|582680.7.peg.3791"/>
<proteinExistence type="predicted"/>
<dbReference type="PROSITE" id="PS51779">
    <property type="entry name" value="POTRA"/>
    <property type="match status" value="1"/>
</dbReference>
<accession>A0A0F0K900</accession>